<dbReference type="InterPro" id="IPR000757">
    <property type="entry name" value="Beta-glucanase-like"/>
</dbReference>
<comment type="similarity">
    <text evidence="1">Belongs to the glycosyl hydrolase 16 family.</text>
</comment>
<dbReference type="EMBL" id="VDFU01000013">
    <property type="protein sequence ID" value="TNC49187.1"/>
    <property type="molecule type" value="Genomic_DNA"/>
</dbReference>
<comment type="caution">
    <text evidence="8">The sequence shown here is derived from an EMBL/GenBank/DDBJ whole genome shotgun (WGS) entry which is preliminary data.</text>
</comment>
<reference evidence="8 9" key="1">
    <citation type="submission" date="2019-06" db="EMBL/GenBank/DDBJ databases">
        <title>YIM 131921 draft genome.</title>
        <authorList>
            <person name="Jiang L."/>
        </authorList>
    </citation>
    <scope>NUCLEOTIDE SEQUENCE [LARGE SCALE GENOMIC DNA]</scope>
    <source>
        <strain evidence="8 9">YIM 131921</strain>
    </source>
</reference>
<accession>A0A5C4MZ18</accession>
<gene>
    <name evidence="8" type="ORF">FHG66_12120</name>
</gene>
<evidence type="ECO:0000259" key="7">
    <source>
        <dbReference type="PROSITE" id="PS51762"/>
    </source>
</evidence>
<dbReference type="InterPro" id="IPR008264">
    <property type="entry name" value="Beta_glucanase"/>
</dbReference>
<evidence type="ECO:0000256" key="3">
    <source>
        <dbReference type="ARBA" id="ARBA00022801"/>
    </source>
</evidence>
<keyword evidence="2" id="KW-0732">Signal</keyword>
<keyword evidence="3 8" id="KW-0378">Hydrolase</keyword>
<dbReference type="Pfam" id="PF00722">
    <property type="entry name" value="Glyco_hydro_16"/>
    <property type="match status" value="1"/>
</dbReference>
<feature type="region of interest" description="Disordered" evidence="6">
    <location>
        <begin position="1"/>
        <end position="20"/>
    </location>
</feature>
<evidence type="ECO:0000313" key="9">
    <source>
        <dbReference type="Proteomes" id="UP000305887"/>
    </source>
</evidence>
<dbReference type="Proteomes" id="UP000305887">
    <property type="component" value="Unassembled WGS sequence"/>
</dbReference>
<feature type="domain" description="GH16" evidence="7">
    <location>
        <begin position="132"/>
        <end position="345"/>
    </location>
</feature>
<sequence length="360" mass="39567">MGAAPRMPKAPAKGFGNDWAKTGPGLGSLLPCKEPCNAPPPGSSHRRRAVHDLLGGRAMHDQPCRTVSGRARPAASGHDRSGGSLTDFPRPVCPALPPRPAKTAVLASILLALFGPLPLVAQDAPSTQAFREDFSAPLDPARWYVSDGWSNGGWMACTWASRMVDVTDGVLRLTLSPAEAGSEDWLCAEVQTQARYHYGTYEARIRTDEGSGVNAAFFTYIGPVHEQPHDEIDVEILTRDTGSFDVNTYKDGEPHYGATVPLRISSNSDFHTYSFVWEPDKIRWFVDGELVHTAAGPDLPQTPQKIYLSHWNSRTLTDWMGPFVDPQRPLVMQVDWLSYTPPDQDCQFEASLLCQPGWQN</sequence>
<name>A0A5C4MZ18_9RHOB</name>
<dbReference type="InterPro" id="IPR013320">
    <property type="entry name" value="ConA-like_dom_sf"/>
</dbReference>
<dbReference type="PRINTS" id="PR00737">
    <property type="entry name" value="GLHYDRLASE16"/>
</dbReference>
<feature type="active site" description="Nucleophile" evidence="5">
    <location>
        <position position="231"/>
    </location>
</feature>
<keyword evidence="4" id="KW-0326">Glycosidase</keyword>
<dbReference type="PROSITE" id="PS51762">
    <property type="entry name" value="GH16_2"/>
    <property type="match status" value="1"/>
</dbReference>
<evidence type="ECO:0000313" key="8">
    <source>
        <dbReference type="EMBL" id="TNC49187.1"/>
    </source>
</evidence>
<dbReference type="GO" id="GO:0005975">
    <property type="term" value="P:carbohydrate metabolic process"/>
    <property type="evidence" value="ECO:0007669"/>
    <property type="project" value="InterPro"/>
</dbReference>
<evidence type="ECO:0000256" key="2">
    <source>
        <dbReference type="ARBA" id="ARBA00022729"/>
    </source>
</evidence>
<dbReference type="PANTHER" id="PTHR10963">
    <property type="entry name" value="GLYCOSYL HYDROLASE-RELATED"/>
    <property type="match status" value="1"/>
</dbReference>
<evidence type="ECO:0000256" key="1">
    <source>
        <dbReference type="ARBA" id="ARBA00006865"/>
    </source>
</evidence>
<protein>
    <submittedName>
        <fullName evidence="8">Glycosyl hydrolase family protein</fullName>
    </submittedName>
</protein>
<evidence type="ECO:0000256" key="5">
    <source>
        <dbReference type="PIRSR" id="PIRSR608264-1"/>
    </source>
</evidence>
<dbReference type="AlphaFoldDB" id="A0A5C4MZ18"/>
<dbReference type="PANTHER" id="PTHR10963:SF22">
    <property type="entry name" value="GLYCOSIDASE CRH2-RELATED"/>
    <property type="match status" value="1"/>
</dbReference>
<dbReference type="OrthoDB" id="9809583at2"/>
<evidence type="ECO:0000256" key="6">
    <source>
        <dbReference type="SAM" id="MobiDB-lite"/>
    </source>
</evidence>
<dbReference type="SUPFAM" id="SSF49899">
    <property type="entry name" value="Concanavalin A-like lectins/glucanases"/>
    <property type="match status" value="1"/>
</dbReference>
<evidence type="ECO:0000256" key="4">
    <source>
        <dbReference type="ARBA" id="ARBA00023295"/>
    </source>
</evidence>
<feature type="region of interest" description="Disordered" evidence="6">
    <location>
        <begin position="56"/>
        <end position="88"/>
    </location>
</feature>
<feature type="active site" description="Proton donor" evidence="5">
    <location>
        <position position="235"/>
    </location>
</feature>
<dbReference type="Gene3D" id="2.60.120.200">
    <property type="match status" value="1"/>
</dbReference>
<dbReference type="InterPro" id="IPR050546">
    <property type="entry name" value="Glycosyl_Hydrlase_16"/>
</dbReference>
<proteinExistence type="inferred from homology"/>
<dbReference type="GO" id="GO:0004553">
    <property type="term" value="F:hydrolase activity, hydrolyzing O-glycosyl compounds"/>
    <property type="evidence" value="ECO:0007669"/>
    <property type="project" value="InterPro"/>
</dbReference>
<organism evidence="8 9">
    <name type="scientific">Rubellimicrobium rubrum</name>
    <dbReference type="NCBI Taxonomy" id="2585369"/>
    <lineage>
        <taxon>Bacteria</taxon>
        <taxon>Pseudomonadati</taxon>
        <taxon>Pseudomonadota</taxon>
        <taxon>Alphaproteobacteria</taxon>
        <taxon>Rhodobacterales</taxon>
        <taxon>Roseobacteraceae</taxon>
        <taxon>Rubellimicrobium</taxon>
    </lineage>
</organism>
<keyword evidence="9" id="KW-1185">Reference proteome</keyword>